<keyword evidence="2 4" id="KW-0418">Kinase</keyword>
<reference evidence="4" key="1">
    <citation type="journal article" date="2014" name="Int. J. Syst. Evol. Microbiol.">
        <title>Complete genome sequence of Corynebacterium casei LMG S-19264T (=DSM 44701T), isolated from a smear-ripened cheese.</title>
        <authorList>
            <consortium name="US DOE Joint Genome Institute (JGI-PGF)"/>
            <person name="Walter F."/>
            <person name="Albersmeier A."/>
            <person name="Kalinowski J."/>
            <person name="Ruckert C."/>
        </authorList>
    </citation>
    <scope>NUCLEOTIDE SEQUENCE</scope>
    <source>
        <strain evidence="4">JCM 14371</strain>
    </source>
</reference>
<organism evidence="4 5">
    <name type="scientific">Deinococcus aquiradiocola</name>
    <dbReference type="NCBI Taxonomy" id="393059"/>
    <lineage>
        <taxon>Bacteria</taxon>
        <taxon>Thermotogati</taxon>
        <taxon>Deinococcota</taxon>
        <taxon>Deinococci</taxon>
        <taxon>Deinococcales</taxon>
        <taxon>Deinococcaceae</taxon>
        <taxon>Deinococcus</taxon>
    </lineage>
</organism>
<dbReference type="EMBL" id="BMOE01000011">
    <property type="protein sequence ID" value="GGJ83351.1"/>
    <property type="molecule type" value="Genomic_DNA"/>
</dbReference>
<evidence type="ECO:0000256" key="2">
    <source>
        <dbReference type="ARBA" id="ARBA00022777"/>
    </source>
</evidence>
<proteinExistence type="predicted"/>
<accession>A0A917PM17</accession>
<keyword evidence="1" id="KW-0808">Transferase</keyword>
<comment type="caution">
    <text evidence="4">The sequence shown here is derived from an EMBL/GenBank/DDBJ whole genome shotgun (WGS) entry which is preliminary data.</text>
</comment>
<evidence type="ECO:0000259" key="3">
    <source>
        <dbReference type="Pfam" id="PF00294"/>
    </source>
</evidence>
<dbReference type="SUPFAM" id="SSF53613">
    <property type="entry name" value="Ribokinase-like"/>
    <property type="match status" value="1"/>
</dbReference>
<evidence type="ECO:0000313" key="5">
    <source>
        <dbReference type="Proteomes" id="UP000635726"/>
    </source>
</evidence>
<dbReference type="Proteomes" id="UP000635726">
    <property type="component" value="Unassembled WGS sequence"/>
</dbReference>
<dbReference type="InterPro" id="IPR011611">
    <property type="entry name" value="PfkB_dom"/>
</dbReference>
<protein>
    <submittedName>
        <fullName evidence="4">Carbohydrate kinase</fullName>
    </submittedName>
</protein>
<dbReference type="PANTHER" id="PTHR10584:SF167">
    <property type="entry name" value="PFKB DOMAIN PROTEIN"/>
    <property type="match status" value="1"/>
</dbReference>
<dbReference type="GO" id="GO:0016301">
    <property type="term" value="F:kinase activity"/>
    <property type="evidence" value="ECO:0007669"/>
    <property type="project" value="UniProtKB-KW"/>
</dbReference>
<gene>
    <name evidence="4" type="ORF">GCM10008939_29040</name>
</gene>
<dbReference type="Gene3D" id="3.40.1190.20">
    <property type="match status" value="1"/>
</dbReference>
<name>A0A917PM17_9DEIO</name>
<dbReference type="RefSeq" id="WP_188964016.1">
    <property type="nucleotide sequence ID" value="NZ_BMOE01000011.1"/>
</dbReference>
<dbReference type="AlphaFoldDB" id="A0A917PM17"/>
<dbReference type="Pfam" id="PF00294">
    <property type="entry name" value="PfkB"/>
    <property type="match status" value="1"/>
</dbReference>
<evidence type="ECO:0000313" key="4">
    <source>
        <dbReference type="EMBL" id="GGJ83351.1"/>
    </source>
</evidence>
<sequence length="336" mass="35446">MSRDVPHPHPDGPLISLGDLAWDVLARPDTLLQAGGDTTGRLELSGGGSAANLAVWARRLGQPSTFVGKIGADTFGELAVAALRDEDVTPEVTVSALHRTGVILAMIDQRGQRAMLTGQGADWELLPSELPRHLIASGRHLHLTAWSLFRDPPRAAALEAARVAHAAGATLSLDPGSFQMIGQLGRGRFLRVLDSIPFDVIFPNADEARAMSDEDTPEAAMDWFRERYPDALVVLKMDERGALLEGPGCARAHVDATRDRLIDATGAGDAFGGAFLAQYLRHGNAVEAAGAAAQVGGWVVSRFGARPPADADLHARLAPYLDAAGRAGDRVAGGTV</sequence>
<reference evidence="4" key="2">
    <citation type="submission" date="2020-09" db="EMBL/GenBank/DDBJ databases">
        <authorList>
            <person name="Sun Q."/>
            <person name="Ohkuma M."/>
        </authorList>
    </citation>
    <scope>NUCLEOTIDE SEQUENCE</scope>
    <source>
        <strain evidence="4">JCM 14371</strain>
    </source>
</reference>
<dbReference type="PANTHER" id="PTHR10584">
    <property type="entry name" value="SUGAR KINASE"/>
    <property type="match status" value="1"/>
</dbReference>
<dbReference type="InterPro" id="IPR029056">
    <property type="entry name" value="Ribokinase-like"/>
</dbReference>
<keyword evidence="5" id="KW-1185">Reference proteome</keyword>
<feature type="domain" description="Carbohydrate kinase PfkB" evidence="3">
    <location>
        <begin position="16"/>
        <end position="310"/>
    </location>
</feature>
<evidence type="ECO:0000256" key="1">
    <source>
        <dbReference type="ARBA" id="ARBA00022679"/>
    </source>
</evidence>